<comment type="caution">
    <text evidence="4">The sequence shown here is derived from an EMBL/GenBank/DDBJ whole genome shotgun (WGS) entry which is preliminary data.</text>
</comment>
<gene>
    <name evidence="4" type="ORF">DMO24_02695</name>
    <name evidence="3" type="ORF">FHX36_002685</name>
</gene>
<feature type="compositionally biased region" description="Low complexity" evidence="1">
    <location>
        <begin position="74"/>
        <end position="83"/>
    </location>
</feature>
<dbReference type="RefSeq" id="WP_110550808.1">
    <property type="nucleotide sequence ID" value="NZ_JACIBU010000001.1"/>
</dbReference>
<feature type="compositionally biased region" description="Low complexity" evidence="1">
    <location>
        <begin position="92"/>
        <end position="122"/>
    </location>
</feature>
<evidence type="ECO:0000313" key="6">
    <source>
        <dbReference type="Proteomes" id="UP000580718"/>
    </source>
</evidence>
<keyword evidence="2" id="KW-0472">Membrane</keyword>
<keyword evidence="2" id="KW-1133">Transmembrane helix</keyword>
<name>A0A323VIL1_9ACTN</name>
<reference evidence="4 5" key="1">
    <citation type="submission" date="2018-06" db="EMBL/GenBank/DDBJ databases">
        <title>Draft genome sequence of Modestobacter versicolor CP153-2.</title>
        <authorList>
            <person name="Gundlapally S.R."/>
        </authorList>
    </citation>
    <scope>NUCLEOTIDE SEQUENCE [LARGE SCALE GENOMIC DNA]</scope>
    <source>
        <strain evidence="4 5">CP153-2</strain>
    </source>
</reference>
<keyword evidence="2" id="KW-0812">Transmembrane</keyword>
<reference evidence="3 6" key="2">
    <citation type="submission" date="2020-08" db="EMBL/GenBank/DDBJ databases">
        <title>Sequencing the genomes of 1000 actinobacteria strains.</title>
        <authorList>
            <person name="Klenk H.-P."/>
        </authorList>
    </citation>
    <scope>NUCLEOTIDE SEQUENCE [LARGE SCALE GENOMIC DNA]</scope>
    <source>
        <strain evidence="3 6">DSM 16678</strain>
    </source>
</reference>
<feature type="region of interest" description="Disordered" evidence="1">
    <location>
        <begin position="65"/>
        <end position="122"/>
    </location>
</feature>
<sequence length="220" mass="22610">MNDTDLTAALHRDADLVGDPSPHLLEQLTRRREHQRRQRAGLLAATLGVVVIAAGIPLGGALMNSSDGGPATDPVAPTPSISTPAPPPPAAPTTVQAQPPSVVVTPPVEAPATSSPAAPSATSSAVSACLDDESIRAALPPLDGGYTFDLSTSRAPVCVAQWAVTFPVLLLHGELAPAGEEAAPTLLEDVDGVWTWVYPDQLCVDGSLPAIVSDEVCSYY</sequence>
<keyword evidence="5" id="KW-1185">Reference proteome</keyword>
<dbReference type="Proteomes" id="UP000580718">
    <property type="component" value="Unassembled WGS sequence"/>
</dbReference>
<organism evidence="4 5">
    <name type="scientific">Modestobacter versicolor</name>
    <dbReference type="NCBI Taxonomy" id="429133"/>
    <lineage>
        <taxon>Bacteria</taxon>
        <taxon>Bacillati</taxon>
        <taxon>Actinomycetota</taxon>
        <taxon>Actinomycetes</taxon>
        <taxon>Geodermatophilales</taxon>
        <taxon>Geodermatophilaceae</taxon>
        <taxon>Modestobacter</taxon>
    </lineage>
</organism>
<accession>A0A323VIL1</accession>
<protein>
    <submittedName>
        <fullName evidence="4">Uncharacterized protein</fullName>
    </submittedName>
</protein>
<evidence type="ECO:0000313" key="3">
    <source>
        <dbReference type="EMBL" id="MBB3676950.1"/>
    </source>
</evidence>
<evidence type="ECO:0000313" key="4">
    <source>
        <dbReference type="EMBL" id="PZA22866.1"/>
    </source>
</evidence>
<feature type="transmembrane region" description="Helical" evidence="2">
    <location>
        <begin position="40"/>
        <end position="63"/>
    </location>
</feature>
<dbReference type="Proteomes" id="UP000247602">
    <property type="component" value="Unassembled WGS sequence"/>
</dbReference>
<dbReference type="EMBL" id="JACIBU010000001">
    <property type="protein sequence ID" value="MBB3676950.1"/>
    <property type="molecule type" value="Genomic_DNA"/>
</dbReference>
<evidence type="ECO:0000256" key="1">
    <source>
        <dbReference type="SAM" id="MobiDB-lite"/>
    </source>
</evidence>
<proteinExistence type="predicted"/>
<evidence type="ECO:0000313" key="5">
    <source>
        <dbReference type="Proteomes" id="UP000247602"/>
    </source>
</evidence>
<dbReference type="AlphaFoldDB" id="A0A323VIL1"/>
<evidence type="ECO:0000256" key="2">
    <source>
        <dbReference type="SAM" id="Phobius"/>
    </source>
</evidence>
<dbReference type="EMBL" id="QKNV01000017">
    <property type="protein sequence ID" value="PZA22866.1"/>
    <property type="molecule type" value="Genomic_DNA"/>
</dbReference>